<dbReference type="OrthoDB" id="1658288at2759"/>
<evidence type="ECO:0000256" key="8">
    <source>
        <dbReference type="RuleBase" id="RU361262"/>
    </source>
</evidence>
<dbReference type="PANTHER" id="PTHR32176:SF103">
    <property type="entry name" value="OS08G0376550 PROTEIN"/>
    <property type="match status" value="1"/>
</dbReference>
<feature type="short sequence motif" description="GXSXG" evidence="7">
    <location>
        <begin position="55"/>
        <end position="59"/>
    </location>
</feature>
<dbReference type="Pfam" id="PF01734">
    <property type="entry name" value="Patatin"/>
    <property type="match status" value="1"/>
</dbReference>
<comment type="caution">
    <text evidence="10">The sequence shown here is derived from an EMBL/GenBank/DDBJ whole genome shotgun (WGS) entry which is preliminary data.</text>
</comment>
<dbReference type="GO" id="GO:0047372">
    <property type="term" value="F:monoacylglycerol lipase activity"/>
    <property type="evidence" value="ECO:0007669"/>
    <property type="project" value="TreeGrafter"/>
</dbReference>
<feature type="active site" description="Nucleophile" evidence="7">
    <location>
        <position position="57"/>
    </location>
</feature>
<comment type="function">
    <text evidence="8">Lipolytic acyl hydrolase (LAH).</text>
</comment>
<dbReference type="PANTHER" id="PTHR32176">
    <property type="entry name" value="XYLOSE ISOMERASE"/>
    <property type="match status" value="1"/>
</dbReference>
<keyword evidence="4 7" id="KW-0442">Lipid degradation</keyword>
<evidence type="ECO:0000313" key="11">
    <source>
        <dbReference type="Proteomes" id="UP000623129"/>
    </source>
</evidence>
<organism evidence="10 11">
    <name type="scientific">Carex littledalei</name>
    <dbReference type="NCBI Taxonomy" id="544730"/>
    <lineage>
        <taxon>Eukaryota</taxon>
        <taxon>Viridiplantae</taxon>
        <taxon>Streptophyta</taxon>
        <taxon>Embryophyta</taxon>
        <taxon>Tracheophyta</taxon>
        <taxon>Spermatophyta</taxon>
        <taxon>Magnoliopsida</taxon>
        <taxon>Liliopsida</taxon>
        <taxon>Poales</taxon>
        <taxon>Cyperaceae</taxon>
        <taxon>Cyperoideae</taxon>
        <taxon>Cariceae</taxon>
        <taxon>Carex</taxon>
        <taxon>Carex subgen. Euthyceras</taxon>
    </lineage>
</organism>
<keyword evidence="2 7" id="KW-0378">Hydrolase</keyword>
<evidence type="ECO:0000256" key="3">
    <source>
        <dbReference type="ARBA" id="ARBA00022821"/>
    </source>
</evidence>
<keyword evidence="5 7" id="KW-0443">Lipid metabolism</keyword>
<protein>
    <recommendedName>
        <fullName evidence="8">Patatin</fullName>
        <ecNumber evidence="8">3.1.1.-</ecNumber>
    </recommendedName>
</protein>
<keyword evidence="3" id="KW-0611">Plant defense</keyword>
<evidence type="ECO:0000256" key="4">
    <source>
        <dbReference type="ARBA" id="ARBA00022963"/>
    </source>
</evidence>
<dbReference type="InterPro" id="IPR016035">
    <property type="entry name" value="Acyl_Trfase/lysoPLipase"/>
</dbReference>
<evidence type="ECO:0000256" key="2">
    <source>
        <dbReference type="ARBA" id="ARBA00022801"/>
    </source>
</evidence>
<feature type="active site" description="Proton acceptor" evidence="7">
    <location>
        <position position="206"/>
    </location>
</feature>
<evidence type="ECO:0000259" key="9">
    <source>
        <dbReference type="PROSITE" id="PS51635"/>
    </source>
</evidence>
<dbReference type="AlphaFoldDB" id="A0A833QLK7"/>
<dbReference type="GO" id="GO:0004620">
    <property type="term" value="F:phospholipase activity"/>
    <property type="evidence" value="ECO:0007669"/>
    <property type="project" value="TreeGrafter"/>
</dbReference>
<dbReference type="EC" id="3.1.1.-" evidence="8"/>
<feature type="domain" description="PNPLA" evidence="9">
    <location>
        <begin position="13"/>
        <end position="219"/>
    </location>
</feature>
<evidence type="ECO:0000256" key="7">
    <source>
        <dbReference type="PROSITE-ProRule" id="PRU01161"/>
    </source>
</evidence>
<dbReference type="CDD" id="cd07214">
    <property type="entry name" value="Pat17_isozyme_like"/>
    <property type="match status" value="1"/>
</dbReference>
<name>A0A833QLK7_9POAL</name>
<comment type="function">
    <text evidence="6">Possesses non-specific lipolytic acyl hydrolase (LAH) activity. Hydrolyzes phospholipids as well as galactolipids. May play a role in disease resistance.</text>
</comment>
<dbReference type="EMBL" id="SWLB01000015">
    <property type="protein sequence ID" value="KAF3328750.1"/>
    <property type="molecule type" value="Genomic_DNA"/>
</dbReference>
<evidence type="ECO:0000256" key="6">
    <source>
        <dbReference type="ARBA" id="ARBA00025642"/>
    </source>
</evidence>
<dbReference type="Gene3D" id="3.40.1090.10">
    <property type="entry name" value="Cytosolic phospholipase A2 catalytic domain"/>
    <property type="match status" value="1"/>
</dbReference>
<dbReference type="InterPro" id="IPR002641">
    <property type="entry name" value="PNPLA_dom"/>
</dbReference>
<sequence>MPPPSMGNTVTILSIDGGGIRGLIPGTILAYLESQFQELDGPDARLADYFDVITGTSTGGLIATMLTAPNKENRPLFSANEITKFYVDNGPSIFPQKTHLFAKIRNVIDEVKGPKYDGTYLHKIIKELLKETTISETLTNLVIPTFDIKDLEPVIFTTIDGKKKPLKNALLSDVCIGTSAAPTVLPGHYFQTKDCQGNIKEYNLIDGGVAANNPTFVAISHITQQIFMRNPDFALIPPMDYGKFIVISIGTGNPKQEKMYNAKDSAKWGALGWLFNKGMTPLIDVFFYASSALVDANLSVFFETLNSYENYLRIQTDALTGDTASVDNSTQKNLQDLIQVGKDLLKLPVAECDVATGIYQTADYYETNEEALAKFAKKLSLERKQRMAKMNNCN</sequence>
<dbReference type="SUPFAM" id="SSF52151">
    <property type="entry name" value="FabD/lysophospholipase-like"/>
    <property type="match status" value="1"/>
</dbReference>
<keyword evidence="11" id="KW-1185">Reference proteome</keyword>
<comment type="similarity">
    <text evidence="1 8">Belongs to the patatin family.</text>
</comment>
<evidence type="ECO:0000256" key="5">
    <source>
        <dbReference type="ARBA" id="ARBA00023098"/>
    </source>
</evidence>
<evidence type="ECO:0000256" key="1">
    <source>
        <dbReference type="ARBA" id="ARBA00010240"/>
    </source>
</evidence>
<dbReference type="Proteomes" id="UP000623129">
    <property type="component" value="Unassembled WGS sequence"/>
</dbReference>
<dbReference type="PROSITE" id="PS51635">
    <property type="entry name" value="PNPLA"/>
    <property type="match status" value="1"/>
</dbReference>
<dbReference type="FunFam" id="3.40.1090.10:FF:000005">
    <property type="entry name" value="Patatin"/>
    <property type="match status" value="1"/>
</dbReference>
<proteinExistence type="inferred from homology"/>
<dbReference type="GO" id="GO:0016042">
    <property type="term" value="P:lipid catabolic process"/>
    <property type="evidence" value="ECO:0007669"/>
    <property type="project" value="UniProtKB-UniRule"/>
</dbReference>
<accession>A0A833QLK7</accession>
<dbReference type="GO" id="GO:0006952">
    <property type="term" value="P:defense response"/>
    <property type="evidence" value="ECO:0007669"/>
    <property type="project" value="UniProtKB-KW"/>
</dbReference>
<feature type="short sequence motif" description="DGA/G" evidence="7">
    <location>
        <begin position="206"/>
        <end position="208"/>
    </location>
</feature>
<reference evidence="10" key="1">
    <citation type="submission" date="2020-01" db="EMBL/GenBank/DDBJ databases">
        <title>Genome sequence of Kobresia littledalei, the first chromosome-level genome in the family Cyperaceae.</title>
        <authorList>
            <person name="Qu G."/>
        </authorList>
    </citation>
    <scope>NUCLEOTIDE SEQUENCE</scope>
    <source>
        <strain evidence="10">C.B.Clarke</strain>
        <tissue evidence="10">Leaf</tissue>
    </source>
</reference>
<feature type="short sequence motif" description="GXGXXG" evidence="7">
    <location>
        <begin position="17"/>
        <end position="22"/>
    </location>
</feature>
<gene>
    <name evidence="10" type="ORF">FCM35_KLT05828</name>
</gene>
<comment type="domain">
    <text evidence="8">The nitrogen atoms of the two glycine residues in the GGXR motif define the oxyanion hole, and stabilize the oxyanion that forms during the nucleophilic attack by the catalytic serine during substrate cleavage.</text>
</comment>
<evidence type="ECO:0000313" key="10">
    <source>
        <dbReference type="EMBL" id="KAF3328750.1"/>
    </source>
</evidence>